<dbReference type="InterPro" id="IPR029063">
    <property type="entry name" value="SAM-dependent_MTases_sf"/>
</dbReference>
<dbReference type="Pfam" id="PF01209">
    <property type="entry name" value="Ubie_methyltran"/>
    <property type="match status" value="1"/>
</dbReference>
<dbReference type="EMBL" id="NBIV01000280">
    <property type="protein sequence ID" value="PXF40596.1"/>
    <property type="molecule type" value="Genomic_DNA"/>
</dbReference>
<comment type="function">
    <text evidence="4">Methyltransferase required for the conversion of 2-polyprenyl-6-methoxy-1,4-benzoquinol (DDMQH2) to 2-polyprenyl-3-methyl-6-methoxy-1,4-benzoquinol (DMQH2).</text>
</comment>
<comment type="caution">
    <text evidence="4">Lacks conserved residue(s) required for the propagation of feature annotation.</text>
</comment>
<comment type="similarity">
    <text evidence="4">Belongs to the class I-like SAM-binding methyltransferase superfamily. MenG/UbiE family.</text>
</comment>
<comment type="caution">
    <text evidence="6">The sequence shown here is derived from an EMBL/GenBank/DDBJ whole genome shotgun (WGS) entry which is preliminary data.</text>
</comment>
<gene>
    <name evidence="6" type="ORF">BWQ96_09700</name>
</gene>
<dbReference type="GO" id="GO:0008425">
    <property type="term" value="F:2-methoxy-6-polyprenyl-1,4-benzoquinol methyltransferase activity"/>
    <property type="evidence" value="ECO:0007669"/>
    <property type="project" value="UniProtKB-UniRule"/>
</dbReference>
<feature type="chain" id="PRO_5015971484" description="2-methoxy-6-polyprenyl-1,4-benzoquinol methylase, mitochondrial" evidence="5">
    <location>
        <begin position="19"/>
        <end position="265"/>
    </location>
</feature>
<feature type="binding site" evidence="4">
    <location>
        <position position="81"/>
    </location>
    <ligand>
        <name>S-adenosyl-L-methionine</name>
        <dbReference type="ChEBI" id="CHEBI:59789"/>
    </ligand>
</feature>
<accession>A0A2V3IET2</accession>
<evidence type="ECO:0000256" key="1">
    <source>
        <dbReference type="ARBA" id="ARBA00022603"/>
    </source>
</evidence>
<feature type="signal peptide" evidence="5">
    <location>
        <begin position="1"/>
        <end position="18"/>
    </location>
</feature>
<organism evidence="6 7">
    <name type="scientific">Gracilariopsis chorda</name>
    <dbReference type="NCBI Taxonomy" id="448386"/>
    <lineage>
        <taxon>Eukaryota</taxon>
        <taxon>Rhodophyta</taxon>
        <taxon>Florideophyceae</taxon>
        <taxon>Rhodymeniophycidae</taxon>
        <taxon>Gracilariales</taxon>
        <taxon>Gracilariaceae</taxon>
        <taxon>Gracilariopsis</taxon>
    </lineage>
</organism>
<dbReference type="OrthoDB" id="6329284at2759"/>
<dbReference type="HAMAP" id="MF_01813">
    <property type="entry name" value="MenG_UbiE_methyltr"/>
    <property type="match status" value="1"/>
</dbReference>
<dbReference type="InterPro" id="IPR004033">
    <property type="entry name" value="UbiE/COQ5_MeTrFase"/>
</dbReference>
<feature type="binding site" evidence="4">
    <location>
        <position position="100"/>
    </location>
    <ligand>
        <name>S-adenosyl-L-methionine</name>
        <dbReference type="ChEBI" id="CHEBI:59789"/>
    </ligand>
</feature>
<reference evidence="6 7" key="1">
    <citation type="journal article" date="2018" name="Mol. Biol. Evol.">
        <title>Analysis of the draft genome of the red seaweed Gracilariopsis chorda provides insights into genome size evolution in Rhodophyta.</title>
        <authorList>
            <person name="Lee J."/>
            <person name="Yang E.C."/>
            <person name="Graf L."/>
            <person name="Yang J.H."/>
            <person name="Qiu H."/>
            <person name="Zel Zion U."/>
            <person name="Chan C.X."/>
            <person name="Stephens T.G."/>
            <person name="Weber A.P.M."/>
            <person name="Boo G.H."/>
            <person name="Boo S.M."/>
            <person name="Kim K.M."/>
            <person name="Shin Y."/>
            <person name="Jung M."/>
            <person name="Lee S.J."/>
            <person name="Yim H.S."/>
            <person name="Lee J.H."/>
            <person name="Bhattacharya D."/>
            <person name="Yoon H.S."/>
        </authorList>
    </citation>
    <scope>NUCLEOTIDE SEQUENCE [LARGE SCALE GENOMIC DNA]</scope>
    <source>
        <strain evidence="6 7">SKKU-2015</strain>
        <tissue evidence="6">Whole body</tissue>
    </source>
</reference>
<dbReference type="AlphaFoldDB" id="A0A2V3IET2"/>
<dbReference type="Gene3D" id="3.40.50.150">
    <property type="entry name" value="Vaccinia Virus protein VP39"/>
    <property type="match status" value="1"/>
</dbReference>
<evidence type="ECO:0000313" key="6">
    <source>
        <dbReference type="EMBL" id="PXF40596.1"/>
    </source>
</evidence>
<evidence type="ECO:0000256" key="4">
    <source>
        <dbReference type="HAMAP-Rule" id="MF_03191"/>
    </source>
</evidence>
<evidence type="ECO:0000256" key="3">
    <source>
        <dbReference type="ARBA" id="ARBA00022691"/>
    </source>
</evidence>
<sequence>MFVRHFVLAFALAVLASGFSSQPGQGDSCIVPGSGGFFNSIAARYDLLNQVISLGFHGSWRTSAINKILPAQSVLDISTGTGDLAISVAANRSIRVVGLDPSPEMLKVARDKVNRFENSIGDIRLVTGVAEALPFDSDSFDAAAVAFGVRNFQDRQKGLNEMSRVLKPNGKWAILELSLTDGDQLLDRATRLFVTGIVPRVASIISGNRKAYEYLSDSMRKFPDEKEFCKMLEAAGLVVESQKRLSPLGMGPFLYSGIKSSDRDN</sequence>
<keyword evidence="4" id="KW-0999">Mitochondrion inner membrane</keyword>
<dbReference type="UniPathway" id="UPA00232"/>
<dbReference type="EC" id="2.1.1.201" evidence="4"/>
<dbReference type="InterPro" id="IPR023576">
    <property type="entry name" value="UbiE/COQ5_MeTrFase_CS"/>
</dbReference>
<dbReference type="SUPFAM" id="SSF53335">
    <property type="entry name" value="S-adenosyl-L-methionine-dependent methyltransferases"/>
    <property type="match status" value="1"/>
</dbReference>
<dbReference type="GO" id="GO:0031314">
    <property type="term" value="C:extrinsic component of mitochondrial inner membrane"/>
    <property type="evidence" value="ECO:0007669"/>
    <property type="project" value="UniProtKB-UniRule"/>
</dbReference>
<keyword evidence="7" id="KW-1185">Reference proteome</keyword>
<keyword evidence="2 4" id="KW-0808">Transferase</keyword>
<dbReference type="PROSITE" id="PS01183">
    <property type="entry name" value="UBIE_1"/>
    <property type="match status" value="1"/>
</dbReference>
<keyword evidence="5" id="KW-0732">Signal</keyword>
<keyword evidence="1 4" id="KW-0489">Methyltransferase</keyword>
<keyword evidence="4" id="KW-0496">Mitochondrion</keyword>
<keyword evidence="6" id="KW-0830">Ubiquinone</keyword>
<evidence type="ECO:0000313" key="7">
    <source>
        <dbReference type="Proteomes" id="UP000247409"/>
    </source>
</evidence>
<proteinExistence type="inferred from homology"/>
<dbReference type="NCBIfam" id="TIGR01934">
    <property type="entry name" value="MenG_MenH_UbiE"/>
    <property type="match status" value="1"/>
</dbReference>
<dbReference type="PANTHER" id="PTHR43591">
    <property type="entry name" value="METHYLTRANSFERASE"/>
    <property type="match status" value="1"/>
</dbReference>
<dbReference type="PANTHER" id="PTHR43591:SF24">
    <property type="entry name" value="2-METHOXY-6-POLYPRENYL-1,4-BENZOQUINOL METHYLASE, MITOCHONDRIAL"/>
    <property type="match status" value="1"/>
</dbReference>
<dbReference type="GO" id="GO:0032259">
    <property type="term" value="P:methylation"/>
    <property type="evidence" value="ECO:0007669"/>
    <property type="project" value="UniProtKB-KW"/>
</dbReference>
<keyword evidence="4" id="KW-0472">Membrane</keyword>
<evidence type="ECO:0000256" key="2">
    <source>
        <dbReference type="ARBA" id="ARBA00022679"/>
    </source>
</evidence>
<name>A0A2V3IET2_9FLOR</name>
<dbReference type="STRING" id="448386.A0A2V3IET2"/>
<comment type="subunit">
    <text evidence="4">Component of a multi-subunit COQ enzyme complex.</text>
</comment>
<keyword evidence="3 4" id="KW-0949">S-adenosyl-L-methionine</keyword>
<keyword evidence="4" id="KW-0831">Ubiquinone biosynthesis</keyword>
<evidence type="ECO:0000256" key="5">
    <source>
        <dbReference type="SAM" id="SignalP"/>
    </source>
</evidence>
<dbReference type="PROSITE" id="PS51608">
    <property type="entry name" value="SAM_MT_UBIE"/>
    <property type="match status" value="1"/>
</dbReference>
<comment type="subcellular location">
    <subcellularLocation>
        <location evidence="4">Mitochondrion inner membrane</location>
        <topology evidence="4">Peripheral membrane protein</topology>
        <orientation evidence="4">Matrix side</orientation>
    </subcellularLocation>
</comment>
<dbReference type="CDD" id="cd02440">
    <property type="entry name" value="AdoMet_MTases"/>
    <property type="match status" value="1"/>
</dbReference>
<dbReference type="Proteomes" id="UP000247409">
    <property type="component" value="Unassembled WGS sequence"/>
</dbReference>
<protein>
    <recommendedName>
        <fullName evidence="4">2-methoxy-6-polyprenyl-1,4-benzoquinol methylase, mitochondrial</fullName>
        <ecNumber evidence="4">2.1.1.201</ecNumber>
    </recommendedName>
    <alternativeName>
        <fullName evidence="4">Ubiquinone biosynthesis methyltransferase COQ5</fullName>
    </alternativeName>
</protein>
<comment type="pathway">
    <text evidence="4">Cofactor biosynthesis; ubiquinone biosynthesis.</text>
</comment>
<comment type="catalytic activity">
    <reaction evidence="4">
        <text>a 2-methoxy-6-(all-trans-polyprenyl)benzene-1,4-diol + S-adenosyl-L-methionine = a 5-methoxy-2-methyl-3-(all-trans-polyprenyl)benzene-1,4-diol + S-adenosyl-L-homocysteine + H(+)</text>
        <dbReference type="Rhea" id="RHEA:28286"/>
        <dbReference type="Rhea" id="RHEA-COMP:10858"/>
        <dbReference type="Rhea" id="RHEA-COMP:10859"/>
        <dbReference type="ChEBI" id="CHEBI:15378"/>
        <dbReference type="ChEBI" id="CHEBI:57856"/>
        <dbReference type="ChEBI" id="CHEBI:59789"/>
        <dbReference type="ChEBI" id="CHEBI:84166"/>
        <dbReference type="ChEBI" id="CHEBI:84167"/>
        <dbReference type="EC" id="2.1.1.201"/>
    </reaction>
</comment>